<sequence length="1835" mass="202808">MKVTACFLAINILSQTLFPTAVFALTGGPSQPEVQSFSPVGTSEMVNLSSGDFTYNIPLLDVGGYPINITYNGGVSMDQEASWVGLGWNINPGVINRNMRGLPDDFKGDDVEKEFNILDQRNFGTSAVGSAQLLGLDFIRLGFGLGVSYSNYTGIGFEITARPSLTSGDKSKGSMSIGLGITASSQSGVDLSPSLSFQKQVKEKESSVIGVGASLGLNFNSREGLKSLSLGLSRVETNTMNILGRDGKSYKVELGVAESQNGGGSISFSTPTYVPRYDMHMFNVSTTFSATLGGEFYSLHPSLNMVGYYSGQHLLEKQRKVNAYGYLYSQFAGAESLHDFNREKDAAYKPGITPNLPLTNYTYDVYGVSGQGIGGNYRLYRNDVGIVTDPFSFNIGTGGSVGVEIGLGNAAHAGVDFSASLSGSWSGAWTKQNSARGLLKFKGSDVADPSYETAFFKQAGEKTSESDPDFFNNMGGFDAVMIGLRDVGADHYATSKFVKKDYSESEINSSNIKRKKRQTRNQNISYLTASEAVDYALVKEIENYPFNVHTINSSYGYDIPAGNKTSRLIESNGHHISEMQAVRPDGARYVYGIPAYNFTQKEVSFSVEDKKVNCQTGLVTYTHGTDNTKQNSSGLEHFYEKTTTPAYAHSYLLTAILSPDYSDLTGNGPSNDDLGSYTKINYSKVVPDYKWRVPFEENYASYNEGMKSIPITSDKTDDKASYIYGEKELWYVHSIETRTHVADFILEDRLDGNGVQGEQGGLIPDDNLRKAKSMKRLKEIRLYSKPDKKKNGANATPIKVVHFEYDYSLCTDIGNNESSKKGKTAANRGGKLTLKKIYFTYGNSNKGKMSPYQFIYSSSNPNYNLKGYDRWGNYKFNPSLENCTDPKSVLSTADFPYVEQGYESAAENVSAWSLSQIKLPSGGIIKVELESDDYAYVQDKAAMQMFKVTGTDRNNPGIGSNPVNDNPLMTDHPSDVSNSVVYFKLHKDIPSGTSQGDADKIIREDYIRGIDQIYFKFFINLNKKNGEEAFEYVPGYAKIDNNQYGAVPASQGANYTHGWVRLKESGVRTHGGGDGVNPISKAAWQFARLYTPRIAYGQGEQKELPDLKDMLNAMMGALNAMTELFKGFNRKMRNDDHGKIFIKEKSFIRLHNPDGKKYGGGARVKSIRLSDEWKIMAGAAAGQTSEYGQEYKYTMTEDRNGQKRTISSGVAGYEPVLGGDENPFRQPIFTQEEKFLIPSTDYYTEKPMGESFFPSPNVVYRRVEVKNIKDKSTRIGSGSVVHEFYTAFDYPTITKETPMVPKRSKPNAVFRLLKIQNNDKMTTSQGYVVELNDMHGQQKAQWVYQEGNSTPISGVEYFYKEKVITETVVLGGKSTTITKKMLDNEVDVISKGAGNLVQKKQLGVEFDIVADMRESNSTTASGGVSGNLDAFLAAILPFALPMALPALSKEQTRYRSAVVTKIINRSGLIDRVVAHDLGASVTTENRLYDNETGEVLLTKTTNQFNDPVYNFTYPAHWAYDRMGPAYKNSGIVLSGTIDLNALPSGTASYFVPGDVLALRSASGNKTGWVSSVSSNSIQVWDKSGSQLSNGPYTSIKILKSGRKNQQATPIGNVTTLTNPVTDMNGDGKFELNFSQVVSASAIEFWESWKVFCNCGINVEGTYNPYVSGKQGNWRAKKSYLYLTERTQNTLNNNTSIRSDGLFKSFTPFWIPPAVAGNWTMDPTNWTYTSEVTLFSPYGFELENKDALDRYSSALYGYNNQLPIGVANNSRFQETAYDGFEDFDFSDCVNDHWSFKAYRDQNSNGMQTELESHSGRRSIMVNENKQVKVKKSVVQH</sequence>
<protein>
    <submittedName>
        <fullName evidence="2">Uncharacterized protein</fullName>
    </submittedName>
</protein>
<dbReference type="eggNOG" id="COG3291">
    <property type="taxonomic scope" value="Bacteria"/>
</dbReference>
<organism evidence="2 3">
    <name type="scientific">Sporocytophaga myxococcoides</name>
    <dbReference type="NCBI Taxonomy" id="153721"/>
    <lineage>
        <taxon>Bacteria</taxon>
        <taxon>Pseudomonadati</taxon>
        <taxon>Bacteroidota</taxon>
        <taxon>Cytophagia</taxon>
        <taxon>Cytophagales</taxon>
        <taxon>Cytophagaceae</taxon>
        <taxon>Sporocytophaga</taxon>
    </lineage>
</organism>
<reference evidence="2 3" key="1">
    <citation type="submission" date="2014-09" db="EMBL/GenBank/DDBJ databases">
        <title>Sporocytophaga myxococcoides PG-01 genome sequencing.</title>
        <authorList>
            <person name="Liu L."/>
            <person name="Gao P.J."/>
            <person name="Chen G.J."/>
            <person name="Wang L.S."/>
        </authorList>
    </citation>
    <scope>NUCLEOTIDE SEQUENCE [LARGE SCALE GENOMIC DNA]</scope>
    <source>
        <strain evidence="2 3">PG-01</strain>
    </source>
</reference>
<dbReference type="eggNOG" id="COG3188">
    <property type="taxonomic scope" value="Bacteria"/>
</dbReference>
<gene>
    <name evidence="2" type="ORF">MYP_2988</name>
</gene>
<dbReference type="Proteomes" id="UP000030185">
    <property type="component" value="Unassembled WGS sequence"/>
</dbReference>
<evidence type="ECO:0000313" key="3">
    <source>
        <dbReference type="Proteomes" id="UP000030185"/>
    </source>
</evidence>
<feature type="signal peptide" evidence="1">
    <location>
        <begin position="1"/>
        <end position="24"/>
    </location>
</feature>
<name>A0A098LH44_9BACT</name>
<comment type="caution">
    <text evidence="2">The sequence shown here is derived from an EMBL/GenBank/DDBJ whole genome shotgun (WGS) entry which is preliminary data.</text>
</comment>
<keyword evidence="3" id="KW-1185">Reference proteome</keyword>
<proteinExistence type="predicted"/>
<keyword evidence="1" id="KW-0732">Signal</keyword>
<evidence type="ECO:0000313" key="2">
    <source>
        <dbReference type="EMBL" id="GAL85759.1"/>
    </source>
</evidence>
<dbReference type="STRING" id="153721.MYP_2988"/>
<accession>A0A098LH44</accession>
<dbReference type="EMBL" id="BBLT01000005">
    <property type="protein sequence ID" value="GAL85759.1"/>
    <property type="molecule type" value="Genomic_DNA"/>
</dbReference>
<evidence type="ECO:0000256" key="1">
    <source>
        <dbReference type="SAM" id="SignalP"/>
    </source>
</evidence>
<feature type="chain" id="PRO_5001937329" evidence="1">
    <location>
        <begin position="25"/>
        <end position="1835"/>
    </location>
</feature>